<reference evidence="1 2" key="2">
    <citation type="journal article" date="2022" name="Mol. Ecol. Resour.">
        <title>The genomes of chicory, endive, great burdock and yacon provide insights into Asteraceae paleo-polyploidization history and plant inulin production.</title>
        <authorList>
            <person name="Fan W."/>
            <person name="Wang S."/>
            <person name="Wang H."/>
            <person name="Wang A."/>
            <person name="Jiang F."/>
            <person name="Liu H."/>
            <person name="Zhao H."/>
            <person name="Xu D."/>
            <person name="Zhang Y."/>
        </authorList>
    </citation>
    <scope>NUCLEOTIDE SEQUENCE [LARGE SCALE GENOMIC DNA]</scope>
    <source>
        <strain evidence="2">cv. Niubang</strain>
    </source>
</reference>
<dbReference type="EMBL" id="CM042055">
    <property type="protein sequence ID" value="KAI3702759.1"/>
    <property type="molecule type" value="Genomic_DNA"/>
</dbReference>
<dbReference type="Proteomes" id="UP001055879">
    <property type="component" value="Linkage Group LG09"/>
</dbReference>
<protein>
    <submittedName>
        <fullName evidence="1">Uncharacterized protein</fullName>
    </submittedName>
</protein>
<comment type="caution">
    <text evidence="1">The sequence shown here is derived from an EMBL/GenBank/DDBJ whole genome shotgun (WGS) entry which is preliminary data.</text>
</comment>
<gene>
    <name evidence="1" type="ORF">L6452_28511</name>
</gene>
<name>A0ACB8ZZH6_ARCLA</name>
<reference evidence="2" key="1">
    <citation type="journal article" date="2022" name="Mol. Ecol. Resour.">
        <title>The genomes of chicory, endive, great burdock and yacon provide insights into Asteraceae palaeo-polyploidization history and plant inulin production.</title>
        <authorList>
            <person name="Fan W."/>
            <person name="Wang S."/>
            <person name="Wang H."/>
            <person name="Wang A."/>
            <person name="Jiang F."/>
            <person name="Liu H."/>
            <person name="Zhao H."/>
            <person name="Xu D."/>
            <person name="Zhang Y."/>
        </authorList>
    </citation>
    <scope>NUCLEOTIDE SEQUENCE [LARGE SCALE GENOMIC DNA]</scope>
    <source>
        <strain evidence="2">cv. Niubang</strain>
    </source>
</reference>
<evidence type="ECO:0000313" key="2">
    <source>
        <dbReference type="Proteomes" id="UP001055879"/>
    </source>
</evidence>
<organism evidence="1 2">
    <name type="scientific">Arctium lappa</name>
    <name type="common">Greater burdock</name>
    <name type="synonym">Lappa major</name>
    <dbReference type="NCBI Taxonomy" id="4217"/>
    <lineage>
        <taxon>Eukaryota</taxon>
        <taxon>Viridiplantae</taxon>
        <taxon>Streptophyta</taxon>
        <taxon>Embryophyta</taxon>
        <taxon>Tracheophyta</taxon>
        <taxon>Spermatophyta</taxon>
        <taxon>Magnoliopsida</taxon>
        <taxon>eudicotyledons</taxon>
        <taxon>Gunneridae</taxon>
        <taxon>Pentapetalae</taxon>
        <taxon>asterids</taxon>
        <taxon>campanulids</taxon>
        <taxon>Asterales</taxon>
        <taxon>Asteraceae</taxon>
        <taxon>Carduoideae</taxon>
        <taxon>Cardueae</taxon>
        <taxon>Arctiinae</taxon>
        <taxon>Arctium</taxon>
    </lineage>
</organism>
<evidence type="ECO:0000313" key="1">
    <source>
        <dbReference type="EMBL" id="KAI3702759.1"/>
    </source>
</evidence>
<keyword evidence="2" id="KW-1185">Reference proteome</keyword>
<proteinExistence type="predicted"/>
<accession>A0ACB8ZZH6</accession>
<sequence length="496" mass="56127">MWQTTMVNTRNRMQNPSDGHVEDESTADQPALVVTTEGPPTTNCLGGGPEHIPRRNLEPANQIMEEVTMETRIRDSMMQAMNSSMAQQQEFFMKLLEDRDASHRQPETMAENIVNGSGSGLAVVVTEEKIVTRSKEKIKGCTYKAFMWCNPKEFSGSANPVTCMYWLKEVEMAFESSECDDSQRVKFASQLLRGEALIWWNLTRTALTPEVLGKLTWPVFKKKIMDKYCSERSLDKLQEEFKNLKKVALSITDYSKLFLEKLNLVGHLVPDERSKIKDYQHGLPVEMRTAVRNAKGSTLQEVVEESLLVEDDMVAKKEERSQVGEKRKWEGPFGPVRQSKLFASGRFGDNRRETRWCHKCKTKHFGPCNPRPHSGPAECAKCGNKGHTIRECPIWGPVCFECREPGHVKRDCQKLVGSNRGSSFGSTTRVEQPSRAPSRAFWMTTEEAKETIDVVSGTFLVNSLSARVLFDSGATCSFVSNTFCKQKLKIDNRSIL</sequence>